<proteinExistence type="inferred from homology"/>
<protein>
    <submittedName>
        <fullName evidence="7">Calmodulin-dependent protein kinase I</fullName>
    </submittedName>
</protein>
<evidence type="ECO:0000256" key="3">
    <source>
        <dbReference type="PROSITE-ProRule" id="PRU10141"/>
    </source>
</evidence>
<dbReference type="PROSITE" id="PS00108">
    <property type="entry name" value="PROTEIN_KINASE_ST"/>
    <property type="match status" value="1"/>
</dbReference>
<dbReference type="SMART" id="SM00220">
    <property type="entry name" value="S_TKc"/>
    <property type="match status" value="1"/>
</dbReference>
<keyword evidence="2 3" id="KW-0067">ATP-binding</keyword>
<dbReference type="PROSITE" id="PS50011">
    <property type="entry name" value="PROTEIN_KINASE_DOM"/>
    <property type="match status" value="1"/>
</dbReference>
<dbReference type="InterPro" id="IPR017441">
    <property type="entry name" value="Protein_kinase_ATP_BS"/>
</dbReference>
<dbReference type="CDD" id="cd05117">
    <property type="entry name" value="STKc_CAMK"/>
    <property type="match status" value="1"/>
</dbReference>
<name>A0AAD9CS33_PAPLA</name>
<comment type="similarity">
    <text evidence="4">Belongs to the protein kinase superfamily.</text>
</comment>
<reference evidence="7" key="1">
    <citation type="submission" date="2023-02" db="EMBL/GenBank/DDBJ databases">
        <title>Identification and recombinant expression of a fungal hydrolase from Papiliotrema laurentii that hydrolyzes apple cutin and clears colloidal polyester polyurethane.</title>
        <authorList>
            <consortium name="DOE Joint Genome Institute"/>
            <person name="Roman V.A."/>
            <person name="Bojanowski C."/>
            <person name="Crable B.R."/>
            <person name="Wagner D.N."/>
            <person name="Hung C.S."/>
            <person name="Nadeau L.J."/>
            <person name="Schratz L."/>
            <person name="Haridas S."/>
            <person name="Pangilinan J."/>
            <person name="Lipzen A."/>
            <person name="Na H."/>
            <person name="Yan M."/>
            <person name="Ng V."/>
            <person name="Grigoriev I.V."/>
            <person name="Spatafora J.W."/>
            <person name="Barlow D."/>
            <person name="Biffinger J."/>
            <person name="Kelley-Loughnane N."/>
            <person name="Varaljay V.A."/>
            <person name="Crookes-Goodson W.J."/>
        </authorList>
    </citation>
    <scope>NUCLEOTIDE SEQUENCE</scope>
    <source>
        <strain evidence="7">5307AH</strain>
    </source>
</reference>
<dbReference type="GO" id="GO:0004674">
    <property type="term" value="F:protein serine/threonine kinase activity"/>
    <property type="evidence" value="ECO:0007669"/>
    <property type="project" value="UniProtKB-KW"/>
</dbReference>
<dbReference type="Gene3D" id="1.10.510.10">
    <property type="entry name" value="Transferase(Phosphotransferase) domain 1"/>
    <property type="match status" value="1"/>
</dbReference>
<keyword evidence="7" id="KW-0808">Transferase</keyword>
<evidence type="ECO:0000256" key="1">
    <source>
        <dbReference type="ARBA" id="ARBA00022741"/>
    </source>
</evidence>
<dbReference type="PANTHER" id="PTHR24347">
    <property type="entry name" value="SERINE/THREONINE-PROTEIN KINASE"/>
    <property type="match status" value="1"/>
</dbReference>
<feature type="binding site" evidence="3">
    <location>
        <position position="60"/>
    </location>
    <ligand>
        <name>ATP</name>
        <dbReference type="ChEBI" id="CHEBI:30616"/>
    </ligand>
</feature>
<keyword evidence="1 3" id="KW-0547">Nucleotide-binding</keyword>
<dbReference type="SUPFAM" id="SSF56112">
    <property type="entry name" value="Protein kinase-like (PK-like)"/>
    <property type="match status" value="1"/>
</dbReference>
<dbReference type="InterPro" id="IPR000719">
    <property type="entry name" value="Prot_kinase_dom"/>
</dbReference>
<organism evidence="7 8">
    <name type="scientific">Papiliotrema laurentii</name>
    <name type="common">Cryptococcus laurentii</name>
    <dbReference type="NCBI Taxonomy" id="5418"/>
    <lineage>
        <taxon>Eukaryota</taxon>
        <taxon>Fungi</taxon>
        <taxon>Dikarya</taxon>
        <taxon>Basidiomycota</taxon>
        <taxon>Agaricomycotina</taxon>
        <taxon>Tremellomycetes</taxon>
        <taxon>Tremellales</taxon>
        <taxon>Rhynchogastremaceae</taxon>
        <taxon>Papiliotrema</taxon>
    </lineage>
</organism>
<evidence type="ECO:0000256" key="2">
    <source>
        <dbReference type="ARBA" id="ARBA00022840"/>
    </source>
</evidence>
<feature type="region of interest" description="Disordered" evidence="5">
    <location>
        <begin position="327"/>
        <end position="408"/>
    </location>
</feature>
<feature type="compositionally biased region" description="Low complexity" evidence="5">
    <location>
        <begin position="327"/>
        <end position="348"/>
    </location>
</feature>
<feature type="domain" description="Protein kinase" evidence="6">
    <location>
        <begin position="24"/>
        <end position="286"/>
    </location>
</feature>
<dbReference type="AlphaFoldDB" id="A0AAD9CS33"/>
<dbReference type="InterPro" id="IPR011009">
    <property type="entry name" value="Kinase-like_dom_sf"/>
</dbReference>
<gene>
    <name evidence="7" type="ORF">DB88DRAFT_111534</name>
</gene>
<keyword evidence="7" id="KW-0418">Kinase</keyword>
<keyword evidence="4" id="KW-0723">Serine/threonine-protein kinase</keyword>
<feature type="compositionally biased region" description="Gly residues" evidence="5">
    <location>
        <begin position="451"/>
        <end position="472"/>
    </location>
</feature>
<evidence type="ECO:0000256" key="4">
    <source>
        <dbReference type="RuleBase" id="RU000304"/>
    </source>
</evidence>
<dbReference type="EMBL" id="JAODAN010000012">
    <property type="protein sequence ID" value="KAK1920884.1"/>
    <property type="molecule type" value="Genomic_DNA"/>
</dbReference>
<feature type="region of interest" description="Disordered" evidence="5">
    <location>
        <begin position="421"/>
        <end position="472"/>
    </location>
</feature>
<dbReference type="GO" id="GO:0005524">
    <property type="term" value="F:ATP binding"/>
    <property type="evidence" value="ECO:0007669"/>
    <property type="project" value="UniProtKB-UniRule"/>
</dbReference>
<dbReference type="PROSITE" id="PS00107">
    <property type="entry name" value="PROTEIN_KINASE_ATP"/>
    <property type="match status" value="1"/>
</dbReference>
<dbReference type="FunFam" id="1.10.510.10:FF:000571">
    <property type="entry name" value="Maternal embryonic leucine zipper kinase"/>
    <property type="match status" value="1"/>
</dbReference>
<dbReference type="Pfam" id="PF00069">
    <property type="entry name" value="Pkinase"/>
    <property type="match status" value="1"/>
</dbReference>
<dbReference type="InterPro" id="IPR008271">
    <property type="entry name" value="Ser/Thr_kinase_AS"/>
</dbReference>
<comment type="caution">
    <text evidence="7">The sequence shown here is derived from an EMBL/GenBank/DDBJ whole genome shotgun (WGS) entry which is preliminary data.</text>
</comment>
<accession>A0AAD9CS33</accession>
<evidence type="ECO:0000259" key="6">
    <source>
        <dbReference type="PROSITE" id="PS50011"/>
    </source>
</evidence>
<dbReference type="Proteomes" id="UP001182556">
    <property type="component" value="Unassembled WGS sequence"/>
</dbReference>
<evidence type="ECO:0000256" key="5">
    <source>
        <dbReference type="SAM" id="MobiDB-lite"/>
    </source>
</evidence>
<evidence type="ECO:0000313" key="7">
    <source>
        <dbReference type="EMBL" id="KAK1920884.1"/>
    </source>
</evidence>
<sequence length="472" mass="51656">MGIQAELRDHLLPQPSSFKKKKEYSLDRELGRGGFGKVLQARWRPPTGGQKEVALKIVRKDRVLSGADGFDVMAEVNVLKGLDHPNIVHLWDHFESRDKYYFTFELATGGDIFDRIRSRGKFTERDAQNVIRQILSGTAYLHKHNIVHRDLKPENILFLNSSPDSPIVIADFGIAKVLEGEEATAMEKAGTLAYLAPEILKKQPYGLKVDVWSIGVITFKVLCGYEPFRADTDEEMIFTVNRGKLRFHDQYWKKVSPMAIEFIRALLVVDPKSRPHSQEALDHPWIGGDVQSEYDLSRTIMDNFDARSYWVKAVNVISASHKLLSLPNSASSSTAPSASPSAKVSPTTLEPPAIPSPITPLSITDDEGDDRDSYFTASERDSVGPATPSRTSKESRARGSTEVLSNGHVKISEEGVPVISPIKEGTSEGLGSEISGSAAVRSEGDSPTKGGSNGLGMPGLGGLKGMMGRLGL</sequence>
<evidence type="ECO:0000313" key="8">
    <source>
        <dbReference type="Proteomes" id="UP001182556"/>
    </source>
</evidence>
<keyword evidence="8" id="KW-1185">Reference proteome</keyword>